<comment type="caution">
    <text evidence="15">The sequence shown here is derived from an EMBL/GenBank/DDBJ whole genome shotgun (WGS) entry which is preliminary data.</text>
</comment>
<comment type="similarity">
    <text evidence="4">Belongs to the CGR1 family.</text>
</comment>
<dbReference type="EMBL" id="CATQJL010000112">
    <property type="protein sequence ID" value="CAJ0594448.1"/>
    <property type="molecule type" value="Genomic_DNA"/>
</dbReference>
<comment type="function">
    <text evidence="1">Involved in nucleolar integrity and required for processing of the pre-rRNA for the 60S ribosome subunit.</text>
</comment>
<evidence type="ECO:0000256" key="8">
    <source>
        <dbReference type="ARBA" id="ARBA00022552"/>
    </source>
</evidence>
<evidence type="ECO:0000256" key="12">
    <source>
        <dbReference type="ARBA" id="ARBA00023242"/>
    </source>
</evidence>
<keyword evidence="12" id="KW-0539">Nucleus</keyword>
<dbReference type="PANTHER" id="PTHR13557:SF1">
    <property type="entry name" value="COILED-COIL DOMAIN-CONTAINING PROTEIN 86"/>
    <property type="match status" value="1"/>
</dbReference>
<dbReference type="PANTHER" id="PTHR13557">
    <property type="entry name" value="COILED-COIL DOMAIN-CONTAINING PROTEIN 86"/>
    <property type="match status" value="1"/>
</dbReference>
<dbReference type="InterPro" id="IPR005579">
    <property type="entry name" value="Cgr1-like"/>
</dbReference>
<keyword evidence="11" id="KW-0175">Coiled coil</keyword>
<evidence type="ECO:0000256" key="2">
    <source>
        <dbReference type="ARBA" id="ARBA00004286"/>
    </source>
</evidence>
<gene>
    <name evidence="15" type="ORF">CYNAS_LOCUS6431</name>
</gene>
<evidence type="ECO:0000256" key="5">
    <source>
        <dbReference type="ARBA" id="ARBA00016738"/>
    </source>
</evidence>
<sequence>MEDKEVMEVEPIETTADTGTTADTKEVAEESGAALKNSGIVEEKEMMEEEPNDPTVQNKVSETDGTKQTKGLRGMPKSGRWWKETQSARYSALVKVKPLKSSWEKKMADRAKQKQVRLLQQEIRDRKAQERQEKIERRKEQEKRRLENERKGEVVQVIKNTAKLRKAKKKQLRFIEKRDTN</sequence>
<keyword evidence="10" id="KW-0164">Citrullination</keyword>
<feature type="region of interest" description="Disordered" evidence="14">
    <location>
        <begin position="1"/>
        <end position="81"/>
    </location>
</feature>
<evidence type="ECO:0000313" key="16">
    <source>
        <dbReference type="Proteomes" id="UP001176961"/>
    </source>
</evidence>
<comment type="function">
    <text evidence="13">Required for proper chromosome segregation during mitosis and error-free mitotic progression.</text>
</comment>
<protein>
    <recommendedName>
        <fullName evidence="5">Coiled-coil domain-containing protein 86</fullName>
    </recommendedName>
</protein>
<evidence type="ECO:0000256" key="10">
    <source>
        <dbReference type="ARBA" id="ARBA00022934"/>
    </source>
</evidence>
<keyword evidence="16" id="KW-1185">Reference proteome</keyword>
<dbReference type="GO" id="GO:0005730">
    <property type="term" value="C:nucleolus"/>
    <property type="evidence" value="ECO:0007669"/>
    <property type="project" value="UniProtKB-SubCell"/>
</dbReference>
<keyword evidence="7" id="KW-0690">Ribosome biogenesis</keyword>
<evidence type="ECO:0000256" key="13">
    <source>
        <dbReference type="ARBA" id="ARBA00093307"/>
    </source>
</evidence>
<evidence type="ECO:0000256" key="7">
    <source>
        <dbReference type="ARBA" id="ARBA00022517"/>
    </source>
</evidence>
<name>A0AA36GLU5_CYLNA</name>
<keyword evidence="8" id="KW-0698">rRNA processing</keyword>
<accession>A0AA36GLU5</accession>
<proteinExistence type="inferred from homology"/>
<feature type="region of interest" description="Disordered" evidence="14">
    <location>
        <begin position="122"/>
        <end position="150"/>
    </location>
</feature>
<evidence type="ECO:0000313" key="15">
    <source>
        <dbReference type="EMBL" id="CAJ0594448.1"/>
    </source>
</evidence>
<evidence type="ECO:0000256" key="3">
    <source>
        <dbReference type="ARBA" id="ARBA00004604"/>
    </source>
</evidence>
<evidence type="ECO:0000256" key="9">
    <source>
        <dbReference type="ARBA" id="ARBA00022553"/>
    </source>
</evidence>
<keyword evidence="9" id="KW-0597">Phosphoprotein</keyword>
<organism evidence="15 16">
    <name type="scientific">Cylicocyclus nassatus</name>
    <name type="common">Nematode worm</name>
    <dbReference type="NCBI Taxonomy" id="53992"/>
    <lineage>
        <taxon>Eukaryota</taxon>
        <taxon>Metazoa</taxon>
        <taxon>Ecdysozoa</taxon>
        <taxon>Nematoda</taxon>
        <taxon>Chromadorea</taxon>
        <taxon>Rhabditida</taxon>
        <taxon>Rhabditina</taxon>
        <taxon>Rhabditomorpha</taxon>
        <taxon>Strongyloidea</taxon>
        <taxon>Strongylidae</taxon>
        <taxon>Cylicocyclus</taxon>
    </lineage>
</organism>
<keyword evidence="6" id="KW-0158">Chromosome</keyword>
<dbReference type="GO" id="GO:0006364">
    <property type="term" value="P:rRNA processing"/>
    <property type="evidence" value="ECO:0007669"/>
    <property type="project" value="UniProtKB-KW"/>
</dbReference>
<reference evidence="15" key="1">
    <citation type="submission" date="2023-07" db="EMBL/GenBank/DDBJ databases">
        <authorList>
            <consortium name="CYATHOMIX"/>
        </authorList>
    </citation>
    <scope>NUCLEOTIDE SEQUENCE</scope>
    <source>
        <strain evidence="15">N/A</strain>
    </source>
</reference>
<dbReference type="Pfam" id="PF03879">
    <property type="entry name" value="Cgr1"/>
    <property type="match status" value="1"/>
</dbReference>
<dbReference type="InterPro" id="IPR026570">
    <property type="entry name" value="CCDC86"/>
</dbReference>
<dbReference type="GO" id="GO:0005694">
    <property type="term" value="C:chromosome"/>
    <property type="evidence" value="ECO:0007669"/>
    <property type="project" value="UniProtKB-SubCell"/>
</dbReference>
<dbReference type="Proteomes" id="UP001176961">
    <property type="component" value="Unassembled WGS sequence"/>
</dbReference>
<evidence type="ECO:0000256" key="14">
    <source>
        <dbReference type="SAM" id="MobiDB-lite"/>
    </source>
</evidence>
<evidence type="ECO:0000256" key="11">
    <source>
        <dbReference type="ARBA" id="ARBA00023054"/>
    </source>
</evidence>
<evidence type="ECO:0000256" key="6">
    <source>
        <dbReference type="ARBA" id="ARBA00022454"/>
    </source>
</evidence>
<comment type="subcellular location">
    <subcellularLocation>
        <location evidence="2">Chromosome</location>
    </subcellularLocation>
    <subcellularLocation>
        <location evidence="3">Nucleus</location>
        <location evidence="3">Nucleolus</location>
    </subcellularLocation>
</comment>
<dbReference type="AlphaFoldDB" id="A0AA36GLU5"/>
<evidence type="ECO:0000256" key="1">
    <source>
        <dbReference type="ARBA" id="ARBA00004090"/>
    </source>
</evidence>
<evidence type="ECO:0000256" key="4">
    <source>
        <dbReference type="ARBA" id="ARBA00007869"/>
    </source>
</evidence>